<accession>A0ABS9RKQ8</accession>
<reference evidence="7" key="1">
    <citation type="submission" date="2022-02" db="EMBL/GenBank/DDBJ databases">
        <title>Aestuariibaculum sp., a marine bacterium isolated from sediment in Guangxi.</title>
        <authorList>
            <person name="Ying J."/>
        </authorList>
    </citation>
    <scope>NUCLEOTIDE SEQUENCE</scope>
    <source>
        <strain evidence="7">L182</strain>
    </source>
</reference>
<dbReference type="EC" id="3.2.1.51" evidence="2"/>
<keyword evidence="5" id="KW-0326">Glycosidase</keyword>
<dbReference type="PANTHER" id="PTHR10030">
    <property type="entry name" value="ALPHA-L-FUCOSIDASE"/>
    <property type="match status" value="1"/>
</dbReference>
<evidence type="ECO:0000256" key="4">
    <source>
        <dbReference type="ARBA" id="ARBA00022801"/>
    </source>
</evidence>
<name>A0ABS9RKQ8_9FLAO</name>
<evidence type="ECO:0000256" key="2">
    <source>
        <dbReference type="ARBA" id="ARBA00012662"/>
    </source>
</evidence>
<comment type="caution">
    <text evidence="7">The sequence shown here is derived from an EMBL/GenBank/DDBJ whole genome shotgun (WGS) entry which is preliminary data.</text>
</comment>
<dbReference type="Pfam" id="PF01120">
    <property type="entry name" value="Alpha_L_fucos"/>
    <property type="match status" value="1"/>
</dbReference>
<evidence type="ECO:0000256" key="1">
    <source>
        <dbReference type="ARBA" id="ARBA00007951"/>
    </source>
</evidence>
<dbReference type="PANTHER" id="PTHR10030:SF37">
    <property type="entry name" value="ALPHA-L-FUCOSIDASE-RELATED"/>
    <property type="match status" value="1"/>
</dbReference>
<dbReference type="SMART" id="SM00812">
    <property type="entry name" value="Alpha_L_fucos"/>
    <property type="match status" value="1"/>
</dbReference>
<evidence type="ECO:0000256" key="5">
    <source>
        <dbReference type="ARBA" id="ARBA00023295"/>
    </source>
</evidence>
<evidence type="ECO:0000259" key="6">
    <source>
        <dbReference type="Pfam" id="PF01120"/>
    </source>
</evidence>
<feature type="domain" description="Glycoside hydrolase family 29 N-terminal" evidence="6">
    <location>
        <begin position="21"/>
        <end position="419"/>
    </location>
</feature>
<dbReference type="InterPro" id="IPR057739">
    <property type="entry name" value="Glyco_hydro_29_N"/>
</dbReference>
<keyword evidence="4" id="KW-0378">Hydrolase</keyword>
<dbReference type="InterPro" id="IPR013780">
    <property type="entry name" value="Glyco_hydro_b"/>
</dbReference>
<organism evidence="7 8">
    <name type="scientific">Aestuariibaculum lutulentum</name>
    <dbReference type="NCBI Taxonomy" id="2920935"/>
    <lineage>
        <taxon>Bacteria</taxon>
        <taxon>Pseudomonadati</taxon>
        <taxon>Bacteroidota</taxon>
        <taxon>Flavobacteriia</taxon>
        <taxon>Flavobacteriales</taxon>
        <taxon>Flavobacteriaceae</taxon>
    </lineage>
</organism>
<proteinExistence type="inferred from homology"/>
<evidence type="ECO:0000313" key="8">
    <source>
        <dbReference type="Proteomes" id="UP001156141"/>
    </source>
</evidence>
<evidence type="ECO:0000256" key="3">
    <source>
        <dbReference type="ARBA" id="ARBA00022729"/>
    </source>
</evidence>
<dbReference type="RefSeq" id="WP_240573541.1">
    <property type="nucleotide sequence ID" value="NZ_CP136709.1"/>
</dbReference>
<keyword evidence="3" id="KW-0732">Signal</keyword>
<dbReference type="SUPFAM" id="SSF51445">
    <property type="entry name" value="(Trans)glycosidases"/>
    <property type="match status" value="1"/>
</dbReference>
<dbReference type="Proteomes" id="UP001156141">
    <property type="component" value="Unassembled WGS sequence"/>
</dbReference>
<sequence length="538" mass="62383">MKNLIITISLIISITSCKDQTQKKPDTNTFEPNWSSLQHYETPEWFRDAKFGIWAHWGPQCQPESGDWYGRHMYSQGHWQYNSHIKQYGHPSKFGFKDVINEWKAEKWNPEKLVALYKRAGARYFFAMGNHHDNLDLWDSKYQKWNSVAVGPKKDILTGWKQAAKNNGLPFGVSIHSSHAWRWYETSQMSDSEGKYKGIPYDGTLTKEDGIGQWWEGLDPQNLYAQNHDLSTNSEDLNSIMEQWDWNHGSSIPTKEYCTNFYNRTIDMIDQFQPDLIYFDDTALPLWPFSNVGLDIAAHYYNSNMKQHQGKLEAVLFGKILSDQQKECMVWDVERGAPNDIQDKPWQTCTCIGAWHYDREIYNRNSYKSAKTVTQMLVDIVSKNGNLLLSIPIRGDGSIDEHELKIVEDITKWMDINSECIYDTRPWHIYGEGPKTERSNPLKEQGFNEEQGIPYTDKDVRFTKKGDALFAIIMELPENNTPVKIKSLTTKNPYLQINNRNVQLLGGDLKSFNFSSDGLIIELTENQKLIAPLVFKIQ</sequence>
<dbReference type="Gene3D" id="3.20.20.80">
    <property type="entry name" value="Glycosidases"/>
    <property type="match status" value="1"/>
</dbReference>
<dbReference type="PROSITE" id="PS51257">
    <property type="entry name" value="PROKAR_LIPOPROTEIN"/>
    <property type="match status" value="1"/>
</dbReference>
<keyword evidence="8" id="KW-1185">Reference proteome</keyword>
<dbReference type="EMBL" id="JAKVQD010000004">
    <property type="protein sequence ID" value="MCH4553091.1"/>
    <property type="molecule type" value="Genomic_DNA"/>
</dbReference>
<gene>
    <name evidence="7" type="ORF">MKW35_10695</name>
</gene>
<evidence type="ECO:0000313" key="7">
    <source>
        <dbReference type="EMBL" id="MCH4553091.1"/>
    </source>
</evidence>
<dbReference type="InterPro" id="IPR017853">
    <property type="entry name" value="GH"/>
</dbReference>
<dbReference type="Gene3D" id="2.60.40.1180">
    <property type="entry name" value="Golgi alpha-mannosidase II"/>
    <property type="match status" value="1"/>
</dbReference>
<dbReference type="InterPro" id="IPR000933">
    <property type="entry name" value="Glyco_hydro_29"/>
</dbReference>
<comment type="similarity">
    <text evidence="1">Belongs to the glycosyl hydrolase 29 family.</text>
</comment>
<protein>
    <recommendedName>
        <fullName evidence="2">alpha-L-fucosidase</fullName>
        <ecNumber evidence="2">3.2.1.51</ecNumber>
    </recommendedName>
</protein>